<accession>A0A117S1J6</accession>
<gene>
    <name evidence="1" type="ORF">AQJ91_12975</name>
</gene>
<proteinExistence type="predicted"/>
<organism evidence="1 2">
    <name type="scientific">Streptomyces dysideae</name>
    <dbReference type="NCBI Taxonomy" id="909626"/>
    <lineage>
        <taxon>Bacteria</taxon>
        <taxon>Bacillati</taxon>
        <taxon>Actinomycetota</taxon>
        <taxon>Actinomycetes</taxon>
        <taxon>Kitasatosporales</taxon>
        <taxon>Streptomycetaceae</taxon>
        <taxon>Streptomyces</taxon>
    </lineage>
</organism>
<dbReference type="STRING" id="909626.AQJ91_12975"/>
<name>A0A117S1J6_9ACTN</name>
<evidence type="ECO:0000313" key="1">
    <source>
        <dbReference type="EMBL" id="KUO20809.1"/>
    </source>
</evidence>
<comment type="caution">
    <text evidence="1">The sequence shown here is derived from an EMBL/GenBank/DDBJ whole genome shotgun (WGS) entry which is preliminary data.</text>
</comment>
<dbReference type="RefSeq" id="WP_067019999.1">
    <property type="nucleotide sequence ID" value="NZ_KQ949080.1"/>
</dbReference>
<evidence type="ECO:0000313" key="2">
    <source>
        <dbReference type="Proteomes" id="UP000053260"/>
    </source>
</evidence>
<dbReference type="AlphaFoldDB" id="A0A117S1J6"/>
<dbReference type="OrthoDB" id="3353677at2"/>
<dbReference type="Proteomes" id="UP000053260">
    <property type="component" value="Unassembled WGS sequence"/>
</dbReference>
<sequence>MSARGRKASLPPADHSRPESLAFDRLTVRHYNSDGRVKEYDFSALPVAEPLQRSLAALFAARCASSWTRHGTSKSVHAHVAGFATFLSQQEQPPRDLDEISAALVKRWWLSVRTTAGGRKLFSSVTLLLRGDARLQTGPVVEELARRVGDLPSTRQSFNEADFEQVKLVARRMFRAALLRIEDNARHLERWRGGEFTSDSRERELGEALDVLARTGALPHTRGPAGQTTLAGRYRRVLGGATSEVTWQRLFLSRREATALGVLLMAEYGWNLSVIDRAVTPRATADPGMDGHPTYRIPLVKYRRGAGRHYETENVTDSGAGSPGRLITQALRATRFARVLADRLAPGTDHFVAWRTHRADKTTGDMERPLPVGPIRFGVSYDDARDWGKKEGIGGSPFQRGRRTVLAVERGERAQHSQETHDRTYVLPDQRVQAAAVPVIAAGAASAVRKAREAVKLAAMLSEVRDPAHAETATADCSDADGSPVPAPGGGCGASFLLCLACTNARVHADHHPRLGHLHQALTQMRSVLPPSAWERDWGDTHARLEDLKNTIGDGGWRHALARITDADREIVDHLLTGELNP</sequence>
<protein>
    <submittedName>
        <fullName evidence="1">Uncharacterized protein</fullName>
    </submittedName>
</protein>
<dbReference type="EMBL" id="LMXB01000031">
    <property type="protein sequence ID" value="KUO20809.1"/>
    <property type="molecule type" value="Genomic_DNA"/>
</dbReference>
<keyword evidence="2" id="KW-1185">Reference proteome</keyword>
<reference evidence="1 2" key="1">
    <citation type="submission" date="2015-10" db="EMBL/GenBank/DDBJ databases">
        <title>Draft genome sequence of Streptomyces sp. RV15, isolated from a marine sponge.</title>
        <authorList>
            <person name="Ruckert C."/>
            <person name="Abdelmohsen U.R."/>
            <person name="Winkler A."/>
            <person name="Hentschel U."/>
            <person name="Kalinowski J."/>
            <person name="Kampfer P."/>
            <person name="Glaeser S."/>
        </authorList>
    </citation>
    <scope>NUCLEOTIDE SEQUENCE [LARGE SCALE GENOMIC DNA]</scope>
    <source>
        <strain evidence="1 2">RV15</strain>
    </source>
</reference>